<dbReference type="AlphaFoldDB" id="A0A8J3I3X2"/>
<evidence type="ECO:0008006" key="3">
    <source>
        <dbReference type="Google" id="ProtNLM"/>
    </source>
</evidence>
<comment type="caution">
    <text evidence="1">The sequence shown here is derived from an EMBL/GenBank/DDBJ whole genome shotgun (WGS) entry which is preliminary data.</text>
</comment>
<keyword evidence="2" id="KW-1185">Reference proteome</keyword>
<dbReference type="EMBL" id="BNJF01000006">
    <property type="protein sequence ID" value="GHO49712.1"/>
    <property type="molecule type" value="Genomic_DNA"/>
</dbReference>
<sequence length="313" mass="36804">MREPATLELSLAATKQMEQERAELDQLWQHRRERAVYEAERAARQYHAVEPEHRLVARTLERAWEEKLLAQQQLEEAYHRFLHQKPRLLSESEREAIRRLATDIPAIWAAPTTTDADRKEILRQVVERVMVNVQGNNEQVQVRIEWVGGGHTEGVLLRPIRTVRELSTYPQICQRVQELTEAGWTAVAIAQVLNEEGFRPPRSTKGFRPATVSQVQREIGVKAPHPRIRHREGVLSDEWWPTELARWLHIPRGTLLHWIRQGTVRARQLDEPLHRWVIWADEAEQERLRAYHQRAIGDDFRHLWTDTSRAEQP</sequence>
<gene>
    <name evidence="1" type="ORF">KSX_78750</name>
</gene>
<dbReference type="Proteomes" id="UP000612362">
    <property type="component" value="Unassembled WGS sequence"/>
</dbReference>
<dbReference type="RefSeq" id="WP_220198821.1">
    <property type="nucleotide sequence ID" value="NZ_BNJF01000006.1"/>
</dbReference>
<accession>A0A8J3I3X2</accession>
<name>A0A8J3I3X2_9CHLR</name>
<reference evidence="1" key="1">
    <citation type="submission" date="2020-10" db="EMBL/GenBank/DDBJ databases">
        <title>Taxonomic study of unclassified bacteria belonging to the class Ktedonobacteria.</title>
        <authorList>
            <person name="Yabe S."/>
            <person name="Wang C.M."/>
            <person name="Zheng Y."/>
            <person name="Sakai Y."/>
            <person name="Cavaletti L."/>
            <person name="Monciardini P."/>
            <person name="Donadio S."/>
        </authorList>
    </citation>
    <scope>NUCLEOTIDE SEQUENCE</scope>
    <source>
        <strain evidence="1">SOSP1-1</strain>
    </source>
</reference>
<protein>
    <recommendedName>
        <fullName evidence="3">Recombinase domain-containing protein</fullName>
    </recommendedName>
</protein>
<proteinExistence type="predicted"/>
<evidence type="ECO:0000313" key="1">
    <source>
        <dbReference type="EMBL" id="GHO49712.1"/>
    </source>
</evidence>
<evidence type="ECO:0000313" key="2">
    <source>
        <dbReference type="Proteomes" id="UP000612362"/>
    </source>
</evidence>
<organism evidence="1 2">
    <name type="scientific">Ktedonospora formicarum</name>
    <dbReference type="NCBI Taxonomy" id="2778364"/>
    <lineage>
        <taxon>Bacteria</taxon>
        <taxon>Bacillati</taxon>
        <taxon>Chloroflexota</taxon>
        <taxon>Ktedonobacteria</taxon>
        <taxon>Ktedonobacterales</taxon>
        <taxon>Ktedonobacteraceae</taxon>
        <taxon>Ktedonospora</taxon>
    </lineage>
</organism>